<dbReference type="EMBL" id="JACVVK020000002">
    <property type="protein sequence ID" value="KAK7508281.1"/>
    <property type="molecule type" value="Genomic_DNA"/>
</dbReference>
<dbReference type="GO" id="GO:0008270">
    <property type="term" value="F:zinc ion binding"/>
    <property type="evidence" value="ECO:0007669"/>
    <property type="project" value="UniProtKB-KW"/>
</dbReference>
<keyword evidence="10" id="KW-0539">Nucleus</keyword>
<gene>
    <name evidence="15" type="ORF">BaRGS_00000520</name>
</gene>
<dbReference type="Gene3D" id="3.30.40.10">
    <property type="entry name" value="Zinc/RING finger domain, C3HC4 (zinc finger)"/>
    <property type="match status" value="1"/>
</dbReference>
<keyword evidence="7" id="KW-0862">Zinc</keyword>
<dbReference type="SMART" id="SM00454">
    <property type="entry name" value="SAM"/>
    <property type="match status" value="1"/>
</dbReference>
<evidence type="ECO:0008006" key="17">
    <source>
        <dbReference type="Google" id="ProtNLM"/>
    </source>
</evidence>
<evidence type="ECO:0000313" key="15">
    <source>
        <dbReference type="EMBL" id="KAK7508281.1"/>
    </source>
</evidence>
<evidence type="ECO:0000313" key="16">
    <source>
        <dbReference type="Proteomes" id="UP001519460"/>
    </source>
</evidence>
<evidence type="ECO:0000256" key="4">
    <source>
        <dbReference type="ARBA" id="ARBA00022553"/>
    </source>
</evidence>
<feature type="domain" description="PHD-type" evidence="13">
    <location>
        <begin position="391"/>
        <end position="441"/>
    </location>
</feature>
<dbReference type="Proteomes" id="UP001519460">
    <property type="component" value="Unassembled WGS sequence"/>
</dbReference>
<dbReference type="InterPro" id="IPR001660">
    <property type="entry name" value="SAM"/>
</dbReference>
<comment type="caution">
    <text evidence="15">The sequence shown here is derived from an EMBL/GenBank/DDBJ whole genome shotgun (WGS) entry which is preliminary data.</text>
</comment>
<dbReference type="PANTHER" id="PTHR12247">
    <property type="entry name" value="POLYCOMB GROUP PROTEIN"/>
    <property type="match status" value="1"/>
</dbReference>
<evidence type="ECO:0000256" key="3">
    <source>
        <dbReference type="ARBA" id="ARBA00022499"/>
    </source>
</evidence>
<keyword evidence="8" id="KW-0832">Ubl conjugation</keyword>
<evidence type="ECO:0000256" key="10">
    <source>
        <dbReference type="ARBA" id="ARBA00023242"/>
    </source>
</evidence>
<dbReference type="GO" id="GO:0006325">
    <property type="term" value="P:chromatin organization"/>
    <property type="evidence" value="ECO:0007669"/>
    <property type="project" value="UniProtKB-KW"/>
</dbReference>
<evidence type="ECO:0000256" key="8">
    <source>
        <dbReference type="ARBA" id="ARBA00022843"/>
    </source>
</evidence>
<evidence type="ECO:0000256" key="2">
    <source>
        <dbReference type="ARBA" id="ARBA00022491"/>
    </source>
</evidence>
<evidence type="ECO:0000256" key="1">
    <source>
        <dbReference type="ARBA" id="ARBA00004123"/>
    </source>
</evidence>
<name>A0ABD0MA81_9CAEN</name>
<organism evidence="15 16">
    <name type="scientific">Batillaria attramentaria</name>
    <dbReference type="NCBI Taxonomy" id="370345"/>
    <lineage>
        <taxon>Eukaryota</taxon>
        <taxon>Metazoa</taxon>
        <taxon>Spiralia</taxon>
        <taxon>Lophotrochozoa</taxon>
        <taxon>Mollusca</taxon>
        <taxon>Gastropoda</taxon>
        <taxon>Caenogastropoda</taxon>
        <taxon>Sorbeoconcha</taxon>
        <taxon>Cerithioidea</taxon>
        <taxon>Batillariidae</taxon>
        <taxon>Batillaria</taxon>
    </lineage>
</organism>
<dbReference type="PROSITE" id="PS52014">
    <property type="entry name" value="SAMD1_WH"/>
    <property type="match status" value="1"/>
</dbReference>
<dbReference type="PROSITE" id="PS50016">
    <property type="entry name" value="ZF_PHD_2"/>
    <property type="match status" value="1"/>
</dbReference>
<dbReference type="Gene3D" id="1.10.150.50">
    <property type="entry name" value="Transcription Factor, Ets-1"/>
    <property type="match status" value="1"/>
</dbReference>
<sequence length="596" mass="66748">MRFSSHFETSNLVNETLRAVCFGNLSQKTVVWDLTAVNMFSPQLKRNIIQAIDHLRNRKARPDLHRICNMLKRRHHFSFADTARCIEYLLNMGIVIKVEYKGSISYRDASKWKKGHVAGQIINTDVLVAKLQAAIDAIVAQQATPTDEDASDGRGGQSAEQTGAAELCATAEQIEAWLTKQPGEAGCRLTGDAMLEVLTRELETETLVRISRVHAQSGYAVGRRVIPSQSTRQSRPAAAKSPAKKEGKSQVSALQSKENAETFLDDDTESKRGRPPSKRKRIQKNHGDDFEVLPIRKSRKLTPSECSYDSGDAGKEKEITEEAPREEFDFAARFRKCCEEHLMETPSRHEGQEHELLNCTSCSMKAHPSCINYSSQLLEKIDRTKWCCLSCKQCAVCKTLLRTATPVTCSSCDRAYHRACHNPILRKRPKGSWMCMECKESPASSTVGSVRQDENSQDSIPPSVKPENETSFPPTPCDSPSPDNVMKLSPDMPVLEPMVQRTAKREERRSLVSRFDGQSFPDVTQWTVQKISEFVASAGFPDQAEALKEEEIDGEALMDLKRVDVLTRFSFKLGPALKLYRLILNMQTNGNASDFI</sequence>
<evidence type="ECO:0000256" key="5">
    <source>
        <dbReference type="ARBA" id="ARBA00022723"/>
    </source>
</evidence>
<dbReference type="InterPro" id="IPR048589">
    <property type="entry name" value="SAMD1-like_WH"/>
</dbReference>
<feature type="region of interest" description="Disordered" evidence="12">
    <location>
        <begin position="143"/>
        <end position="163"/>
    </location>
</feature>
<evidence type="ECO:0000259" key="13">
    <source>
        <dbReference type="PROSITE" id="PS50016"/>
    </source>
</evidence>
<dbReference type="SUPFAM" id="SSF57903">
    <property type="entry name" value="FYVE/PHD zinc finger"/>
    <property type="match status" value="1"/>
</dbReference>
<evidence type="ECO:0000256" key="6">
    <source>
        <dbReference type="ARBA" id="ARBA00022771"/>
    </source>
</evidence>
<reference evidence="15 16" key="1">
    <citation type="journal article" date="2023" name="Sci. Data">
        <title>Genome assembly of the Korean intertidal mud-creeper Batillaria attramentaria.</title>
        <authorList>
            <person name="Patra A.K."/>
            <person name="Ho P.T."/>
            <person name="Jun S."/>
            <person name="Lee S.J."/>
            <person name="Kim Y."/>
            <person name="Won Y.J."/>
        </authorList>
    </citation>
    <scope>NUCLEOTIDE SEQUENCE [LARGE SCALE GENOMIC DNA]</scope>
    <source>
        <strain evidence="15">Wonlab-2016</strain>
    </source>
</reference>
<protein>
    <recommendedName>
        <fullName evidence="17">Histone acetyltransferase</fullName>
    </recommendedName>
</protein>
<keyword evidence="3" id="KW-1017">Isopeptide bond</keyword>
<dbReference type="InterPro" id="IPR019787">
    <property type="entry name" value="Znf_PHD-finger"/>
</dbReference>
<keyword evidence="4" id="KW-0597">Phosphoprotein</keyword>
<dbReference type="SUPFAM" id="SSF47769">
    <property type="entry name" value="SAM/Pointed domain"/>
    <property type="match status" value="1"/>
</dbReference>
<dbReference type="InterPro" id="IPR050548">
    <property type="entry name" value="PcG_chromatin_remod_factors"/>
</dbReference>
<evidence type="ECO:0000256" key="12">
    <source>
        <dbReference type="SAM" id="MobiDB-lite"/>
    </source>
</evidence>
<keyword evidence="16" id="KW-1185">Reference proteome</keyword>
<dbReference type="Pfam" id="PF21524">
    <property type="entry name" value="SAMD1_WH"/>
    <property type="match status" value="1"/>
</dbReference>
<dbReference type="InterPro" id="IPR013083">
    <property type="entry name" value="Znf_RING/FYVE/PHD"/>
</dbReference>
<evidence type="ECO:0000259" key="14">
    <source>
        <dbReference type="PROSITE" id="PS52014"/>
    </source>
</evidence>
<feature type="region of interest" description="Disordered" evidence="12">
    <location>
        <begin position="224"/>
        <end position="294"/>
    </location>
</feature>
<dbReference type="SMART" id="SM00249">
    <property type="entry name" value="PHD"/>
    <property type="match status" value="2"/>
</dbReference>
<keyword evidence="2" id="KW-0678">Repressor</keyword>
<dbReference type="PANTHER" id="PTHR12247:SF139">
    <property type="entry name" value="ATHERIN-RELATED"/>
    <property type="match status" value="1"/>
</dbReference>
<feature type="domain" description="SAMD1-like winged helix (WH)" evidence="14">
    <location>
        <begin position="36"/>
        <end position="112"/>
    </location>
</feature>
<feature type="compositionally biased region" description="Basic residues" evidence="12">
    <location>
        <begin position="273"/>
        <end position="284"/>
    </location>
</feature>
<accession>A0ABD0MA81</accession>
<proteinExistence type="predicted"/>
<dbReference type="AlphaFoldDB" id="A0ABD0MA81"/>
<dbReference type="InterPro" id="IPR013761">
    <property type="entry name" value="SAM/pointed_sf"/>
</dbReference>
<dbReference type="InterPro" id="IPR001965">
    <property type="entry name" value="Znf_PHD"/>
</dbReference>
<dbReference type="GO" id="GO:0005634">
    <property type="term" value="C:nucleus"/>
    <property type="evidence" value="ECO:0007669"/>
    <property type="project" value="UniProtKB-SubCell"/>
</dbReference>
<keyword evidence="6 11" id="KW-0863">Zinc-finger</keyword>
<comment type="subcellular location">
    <subcellularLocation>
        <location evidence="1">Nucleus</location>
    </subcellularLocation>
</comment>
<dbReference type="InterPro" id="IPR011011">
    <property type="entry name" value="Znf_FYVE_PHD"/>
</dbReference>
<keyword evidence="5" id="KW-0479">Metal-binding</keyword>
<evidence type="ECO:0000256" key="11">
    <source>
        <dbReference type="PROSITE-ProRule" id="PRU00146"/>
    </source>
</evidence>
<evidence type="ECO:0000256" key="9">
    <source>
        <dbReference type="ARBA" id="ARBA00022853"/>
    </source>
</evidence>
<feature type="region of interest" description="Disordered" evidence="12">
    <location>
        <begin position="445"/>
        <end position="482"/>
    </location>
</feature>
<evidence type="ECO:0000256" key="7">
    <source>
        <dbReference type="ARBA" id="ARBA00022833"/>
    </source>
</evidence>
<dbReference type="Pfam" id="PF00628">
    <property type="entry name" value="PHD"/>
    <property type="match status" value="1"/>
</dbReference>
<keyword evidence="9" id="KW-0156">Chromatin regulator</keyword>